<evidence type="ECO:0000313" key="3">
    <source>
        <dbReference type="Proteomes" id="UP001148838"/>
    </source>
</evidence>
<organism evidence="2 3">
    <name type="scientific">Periplaneta americana</name>
    <name type="common">American cockroach</name>
    <name type="synonym">Blatta americana</name>
    <dbReference type="NCBI Taxonomy" id="6978"/>
    <lineage>
        <taxon>Eukaryota</taxon>
        <taxon>Metazoa</taxon>
        <taxon>Ecdysozoa</taxon>
        <taxon>Arthropoda</taxon>
        <taxon>Hexapoda</taxon>
        <taxon>Insecta</taxon>
        <taxon>Pterygota</taxon>
        <taxon>Neoptera</taxon>
        <taxon>Polyneoptera</taxon>
        <taxon>Dictyoptera</taxon>
        <taxon>Blattodea</taxon>
        <taxon>Blattoidea</taxon>
        <taxon>Blattidae</taxon>
        <taxon>Blattinae</taxon>
        <taxon>Periplaneta</taxon>
    </lineage>
</organism>
<comment type="caution">
    <text evidence="2">The sequence shown here is derived from an EMBL/GenBank/DDBJ whole genome shotgun (WGS) entry which is preliminary data.</text>
</comment>
<feature type="region of interest" description="Disordered" evidence="1">
    <location>
        <begin position="39"/>
        <end position="70"/>
    </location>
</feature>
<keyword evidence="3" id="KW-1185">Reference proteome</keyword>
<dbReference type="Proteomes" id="UP001148838">
    <property type="component" value="Unassembled WGS sequence"/>
</dbReference>
<protein>
    <recommendedName>
        <fullName evidence="4">DUF4817 domain-containing protein</fullName>
    </recommendedName>
</protein>
<accession>A0ABQ8SU00</accession>
<name>A0ABQ8SU00_PERAM</name>
<evidence type="ECO:0000313" key="2">
    <source>
        <dbReference type="EMBL" id="KAJ4437665.1"/>
    </source>
</evidence>
<sequence length="281" mass="32576">MPYKFSTAEYADMVYVYGLCNGSTLHAVAEYERRFPNRKTATFNSPERPARFTPERNSALKQEEVPFKRAKTSTPTSRILGALIIELCGIGYDAKFGKAAKEKVEYMNDKHRKLPSIGSYWVEGKPWKNPKPGNLARPGFEPGPPGFAARRADRYSTGVDSMIVPLPERNEILHRFSKEMRTAGKKWYYAFKRRHPQLNLRQPESTSFARAKGFDKENEHLKCGYGTCELSDRIRNEALLDRVGEERMMLNLIRKRKRNWLGHWLRRNCLLKDALEEIGEW</sequence>
<reference evidence="2 3" key="1">
    <citation type="journal article" date="2022" name="Allergy">
        <title>Genome assembly and annotation of Periplaneta americana reveal a comprehensive cockroach allergen profile.</title>
        <authorList>
            <person name="Wang L."/>
            <person name="Xiong Q."/>
            <person name="Saelim N."/>
            <person name="Wang L."/>
            <person name="Nong W."/>
            <person name="Wan A.T."/>
            <person name="Shi M."/>
            <person name="Liu X."/>
            <person name="Cao Q."/>
            <person name="Hui J.H.L."/>
            <person name="Sookrung N."/>
            <person name="Leung T.F."/>
            <person name="Tungtrongchitr A."/>
            <person name="Tsui S.K.W."/>
        </authorList>
    </citation>
    <scope>NUCLEOTIDE SEQUENCE [LARGE SCALE GENOMIC DNA]</scope>
    <source>
        <strain evidence="2">PWHHKU_190912</strain>
    </source>
</reference>
<evidence type="ECO:0008006" key="4">
    <source>
        <dbReference type="Google" id="ProtNLM"/>
    </source>
</evidence>
<evidence type="ECO:0000256" key="1">
    <source>
        <dbReference type="SAM" id="MobiDB-lite"/>
    </source>
</evidence>
<dbReference type="EMBL" id="JAJSOF020000021">
    <property type="protein sequence ID" value="KAJ4437665.1"/>
    <property type="molecule type" value="Genomic_DNA"/>
</dbReference>
<gene>
    <name evidence="2" type="ORF">ANN_17810</name>
</gene>
<proteinExistence type="predicted"/>